<dbReference type="GO" id="GO:0036064">
    <property type="term" value="C:ciliary basal body"/>
    <property type="evidence" value="ECO:0007669"/>
    <property type="project" value="TreeGrafter"/>
</dbReference>
<evidence type="ECO:0000256" key="6">
    <source>
        <dbReference type="ARBA" id="ARBA00023273"/>
    </source>
</evidence>
<keyword evidence="3" id="KW-0963">Cytoplasm</keyword>
<evidence type="ECO:0000256" key="1">
    <source>
        <dbReference type="ARBA" id="ARBA00004138"/>
    </source>
</evidence>
<protein>
    <recommendedName>
        <fullName evidence="9">BPTI/Kunitz inhibitor domain-containing protein</fullName>
    </recommendedName>
</protein>
<feature type="compositionally biased region" description="Polar residues" evidence="8">
    <location>
        <begin position="13"/>
        <end position="23"/>
    </location>
</feature>
<feature type="region of interest" description="Disordered" evidence="8">
    <location>
        <begin position="549"/>
        <end position="621"/>
    </location>
</feature>
<evidence type="ECO:0000256" key="8">
    <source>
        <dbReference type="SAM" id="MobiDB-lite"/>
    </source>
</evidence>
<dbReference type="Pfam" id="PF00014">
    <property type="entry name" value="Kunitz_BPTI"/>
    <property type="match status" value="1"/>
</dbReference>
<dbReference type="PRINTS" id="PR00759">
    <property type="entry name" value="BASICPTASE"/>
</dbReference>
<dbReference type="GO" id="GO:0060271">
    <property type="term" value="P:cilium assembly"/>
    <property type="evidence" value="ECO:0007669"/>
    <property type="project" value="InterPro"/>
</dbReference>
<dbReference type="PROSITE" id="PS50279">
    <property type="entry name" value="BPTI_KUNITZ_2"/>
    <property type="match status" value="1"/>
</dbReference>
<dbReference type="PANTHER" id="PTHR21223:SF2">
    <property type="entry name" value="CBY1-INTERACTING BAR DOMAIN-CONTAINING PROTEIN HOMOLOG"/>
    <property type="match status" value="1"/>
</dbReference>
<name>A0A8B6BQT8_MYTGA</name>
<evidence type="ECO:0000256" key="3">
    <source>
        <dbReference type="ARBA" id="ARBA00022490"/>
    </source>
</evidence>
<dbReference type="Gene3D" id="1.20.1270.60">
    <property type="entry name" value="Arfaptin homology (AH) domain/BAR domain"/>
    <property type="match status" value="1"/>
</dbReference>
<dbReference type="SUPFAM" id="SSF57362">
    <property type="entry name" value="BPTI-like"/>
    <property type="match status" value="1"/>
</dbReference>
<comment type="subcellular location">
    <subcellularLocation>
        <location evidence="1">Cell projection</location>
        <location evidence="1">Cilium</location>
    </subcellularLocation>
    <subcellularLocation>
        <location evidence="2">Cytoplasm</location>
        <location evidence="2">Cytoskeleton</location>
    </subcellularLocation>
</comment>
<feature type="region of interest" description="Disordered" evidence="8">
    <location>
        <begin position="140"/>
        <end position="159"/>
    </location>
</feature>
<feature type="compositionally biased region" description="Low complexity" evidence="8">
    <location>
        <begin position="259"/>
        <end position="281"/>
    </location>
</feature>
<dbReference type="SMART" id="SM00131">
    <property type="entry name" value="KU"/>
    <property type="match status" value="1"/>
</dbReference>
<evidence type="ECO:0000256" key="7">
    <source>
        <dbReference type="ARBA" id="ARBA00029449"/>
    </source>
</evidence>
<feature type="region of interest" description="Disordered" evidence="8">
    <location>
        <begin position="1"/>
        <end position="23"/>
    </location>
</feature>
<evidence type="ECO:0000256" key="4">
    <source>
        <dbReference type="ARBA" id="ARBA00022794"/>
    </source>
</evidence>
<dbReference type="Gene3D" id="4.10.410.10">
    <property type="entry name" value="Pancreatic trypsin inhibitor Kunitz domain"/>
    <property type="match status" value="1"/>
</dbReference>
<feature type="compositionally biased region" description="Polar residues" evidence="8">
    <location>
        <begin position="323"/>
        <end position="339"/>
    </location>
</feature>
<dbReference type="SUPFAM" id="SSF103657">
    <property type="entry name" value="BAR/IMD domain-like"/>
    <property type="match status" value="1"/>
</dbReference>
<feature type="compositionally biased region" description="Basic residues" evidence="8">
    <location>
        <begin position="556"/>
        <end position="568"/>
    </location>
</feature>
<dbReference type="InterPro" id="IPR009602">
    <property type="entry name" value="CBAR/FAM92"/>
</dbReference>
<evidence type="ECO:0000259" key="9">
    <source>
        <dbReference type="PROSITE" id="PS50279"/>
    </source>
</evidence>
<feature type="compositionally biased region" description="Low complexity" evidence="8">
    <location>
        <begin position="308"/>
        <end position="322"/>
    </location>
</feature>
<feature type="compositionally biased region" description="Basic and acidic residues" evidence="8">
    <location>
        <begin position="599"/>
        <end position="613"/>
    </location>
</feature>
<dbReference type="InterPro" id="IPR027267">
    <property type="entry name" value="AH/BAR_dom_sf"/>
</dbReference>
<dbReference type="GO" id="GO:0035869">
    <property type="term" value="C:ciliary transition zone"/>
    <property type="evidence" value="ECO:0007669"/>
    <property type="project" value="TreeGrafter"/>
</dbReference>
<dbReference type="Pfam" id="PF06730">
    <property type="entry name" value="FAM92"/>
    <property type="match status" value="1"/>
</dbReference>
<proteinExistence type="inferred from homology"/>
<dbReference type="GO" id="GO:0004867">
    <property type="term" value="F:serine-type endopeptidase inhibitor activity"/>
    <property type="evidence" value="ECO:0007669"/>
    <property type="project" value="InterPro"/>
</dbReference>
<dbReference type="Proteomes" id="UP000596742">
    <property type="component" value="Unassembled WGS sequence"/>
</dbReference>
<dbReference type="InterPro" id="IPR036880">
    <property type="entry name" value="Kunitz_BPTI_sf"/>
</dbReference>
<gene>
    <name evidence="10" type="ORF">MGAL_10B041777</name>
</gene>
<feature type="region of interest" description="Disordered" evidence="8">
    <location>
        <begin position="259"/>
        <end position="349"/>
    </location>
</feature>
<feature type="compositionally biased region" description="Polar residues" evidence="8">
    <location>
        <begin position="282"/>
        <end position="301"/>
    </location>
</feature>
<organism evidence="10 11">
    <name type="scientific">Mytilus galloprovincialis</name>
    <name type="common">Mediterranean mussel</name>
    <dbReference type="NCBI Taxonomy" id="29158"/>
    <lineage>
        <taxon>Eukaryota</taxon>
        <taxon>Metazoa</taxon>
        <taxon>Spiralia</taxon>
        <taxon>Lophotrochozoa</taxon>
        <taxon>Mollusca</taxon>
        <taxon>Bivalvia</taxon>
        <taxon>Autobranchia</taxon>
        <taxon>Pteriomorphia</taxon>
        <taxon>Mytilida</taxon>
        <taxon>Mytiloidea</taxon>
        <taxon>Mytilidae</taxon>
        <taxon>Mytilinae</taxon>
        <taxon>Mytilus</taxon>
    </lineage>
</organism>
<dbReference type="AlphaFoldDB" id="A0A8B6BQT8"/>
<dbReference type="EMBL" id="UYJE01000557">
    <property type="protein sequence ID" value="VDH94211.1"/>
    <property type="molecule type" value="Genomic_DNA"/>
</dbReference>
<feature type="domain" description="BPTI/Kunitz inhibitor" evidence="9">
    <location>
        <begin position="425"/>
        <end position="480"/>
    </location>
</feature>
<dbReference type="CDD" id="cd00109">
    <property type="entry name" value="Kunitz-type"/>
    <property type="match status" value="1"/>
</dbReference>
<dbReference type="CDD" id="cd07598">
    <property type="entry name" value="BAR_FAM92"/>
    <property type="match status" value="1"/>
</dbReference>
<dbReference type="OrthoDB" id="60621at2759"/>
<evidence type="ECO:0000313" key="11">
    <source>
        <dbReference type="Proteomes" id="UP000596742"/>
    </source>
</evidence>
<accession>A0A8B6BQT8</accession>
<reference evidence="10" key="1">
    <citation type="submission" date="2018-11" db="EMBL/GenBank/DDBJ databases">
        <authorList>
            <person name="Alioto T."/>
            <person name="Alioto T."/>
        </authorList>
    </citation>
    <scope>NUCLEOTIDE SEQUENCE</scope>
</reference>
<keyword evidence="6" id="KW-0966">Cell projection</keyword>
<dbReference type="InterPro" id="IPR002223">
    <property type="entry name" value="Kunitz_BPTI"/>
</dbReference>
<evidence type="ECO:0000256" key="5">
    <source>
        <dbReference type="ARBA" id="ARBA00023212"/>
    </source>
</evidence>
<evidence type="ECO:0000256" key="2">
    <source>
        <dbReference type="ARBA" id="ARBA00004245"/>
    </source>
</evidence>
<keyword evidence="11" id="KW-1185">Reference proteome</keyword>
<sequence>MSRSGAEIRARPQPQSLQNVRMSEQQSKMIQDRVSFVEKHFGHLCDTMSSITRKCARLRDKGDELAKNLVDYTEAESMNPSIVRNISEFASNISTIQDYRQAEVMRLDTKVIQPLMNYGIKCKQTKNDLKSAFAAQDREQSQKKKLEQLRQKSPGDRNKLSIAETDLQKASVEASRISKALQEQMDKFEMEKLRDIKKIMMDFVNIEMTFHAKALEVYSQCFNNVAAIDIDEDIEEFRDKLLPPNSAIRMNLVRSNSYNSLNSNNNSGGGVTPPVAGTPSTQPRGLQRQQSAPVQQQTTPTKPHVHASPASLRSPSRSQSAQHTSSPQTTPSRTNSLPNAQPKKLIPVSNGLRGQYVDWRKTKDIAVKKNIVIQREGTSTTIPSQENVDLYVTKDMAVMQINFTAGKNADTHVERDMQGKPIQECGLEKDEGYCCNKHCYPKGNYFYYDTKSGKCRSLAYQGCGGNANKFHSKKECRQACRRGYGNKCEVCPPSTYVYASYCGCYTKGDCSCKPGYYCCPVTCGSQDKKPHKGYSCRKPIQVKCARGQRQRTCGGGRKRKDNVRKNTRRHDNNGKGNVRKNTKRHDNNGKGNVRKNTKRHDNNGKDYGGHGEYYEGSGYGA</sequence>
<dbReference type="PANTHER" id="PTHR21223">
    <property type="entry name" value="CBY1-INTERACTING BAR DOMAIN-CONTAINING PROTEIN HOMOLOG"/>
    <property type="match status" value="1"/>
</dbReference>
<feature type="compositionally biased region" description="Basic and acidic residues" evidence="8">
    <location>
        <begin position="1"/>
        <end position="10"/>
    </location>
</feature>
<evidence type="ECO:0000313" key="10">
    <source>
        <dbReference type="EMBL" id="VDH94211.1"/>
    </source>
</evidence>
<keyword evidence="4" id="KW-0970">Cilium biogenesis/degradation</keyword>
<keyword evidence="5" id="KW-0206">Cytoskeleton</keyword>
<comment type="caution">
    <text evidence="10">The sequence shown here is derived from an EMBL/GenBank/DDBJ whole genome shotgun (WGS) entry which is preliminary data.</text>
</comment>
<comment type="similarity">
    <text evidence="7">Belongs to the CIBAR family.</text>
</comment>
<dbReference type="InterPro" id="IPR035590">
    <property type="entry name" value="BAR_CBAR1/2"/>
</dbReference>